<dbReference type="VEuPathDB" id="PlasmoDB:PVX_093725"/>
<organism evidence="2 3">
    <name type="scientific">Plasmodium vivax</name>
    <name type="common">malaria parasite P. vivax</name>
    <dbReference type="NCBI Taxonomy" id="5855"/>
    <lineage>
        <taxon>Eukaryota</taxon>
        <taxon>Sar</taxon>
        <taxon>Alveolata</taxon>
        <taxon>Apicomplexa</taxon>
        <taxon>Aconoidasida</taxon>
        <taxon>Haemosporida</taxon>
        <taxon>Plasmodiidae</taxon>
        <taxon>Plasmodium</taxon>
        <taxon>Plasmodium (Plasmodium)</taxon>
    </lineage>
</organism>
<feature type="compositionally biased region" description="Basic and acidic residues" evidence="1">
    <location>
        <begin position="291"/>
        <end position="307"/>
    </location>
</feature>
<evidence type="ECO:0000256" key="1">
    <source>
        <dbReference type="SAM" id="MobiDB-lite"/>
    </source>
</evidence>
<gene>
    <name evidence="2" type="ORF">PVC01_000075400</name>
</gene>
<name>A0A1G4E4C4_PLAVI</name>
<reference evidence="2 3" key="1">
    <citation type="submission" date="2016-07" db="EMBL/GenBank/DDBJ databases">
        <authorList>
            <consortium name="Pathogen Informatics"/>
        </authorList>
    </citation>
    <scope>NUCLEOTIDE SEQUENCE [LARGE SCALE GENOMIC DNA]</scope>
</reference>
<accession>A0A1G4E4C4</accession>
<dbReference type="Pfam" id="PF05795">
    <property type="entry name" value="Plasmodium_Vir"/>
    <property type="match status" value="1"/>
</dbReference>
<dbReference type="EMBL" id="FLYI01000333">
    <property type="protein sequence ID" value="SCA82026.1"/>
    <property type="molecule type" value="Genomic_DNA"/>
</dbReference>
<dbReference type="VEuPathDB" id="PlasmoDB:PVP01_0003780"/>
<protein>
    <submittedName>
        <fullName evidence="2">Vir protein, putative</fullName>
    </submittedName>
</protein>
<evidence type="ECO:0000313" key="3">
    <source>
        <dbReference type="Proteomes" id="UP000305196"/>
    </source>
</evidence>
<feature type="compositionally biased region" description="Polar residues" evidence="1">
    <location>
        <begin position="253"/>
        <end position="263"/>
    </location>
</feature>
<dbReference type="VEuPathDB" id="PlasmoDB:PVW1_000028100"/>
<dbReference type="AlphaFoldDB" id="A0A1G4E4C4"/>
<dbReference type="VEuPathDB" id="PlasmoDB:PVPAM_090005100"/>
<proteinExistence type="predicted"/>
<dbReference type="Proteomes" id="UP000305196">
    <property type="component" value="Unassembled WGS sequence"/>
</dbReference>
<feature type="region of interest" description="Disordered" evidence="1">
    <location>
        <begin position="253"/>
        <end position="347"/>
    </location>
</feature>
<evidence type="ECO:0000313" key="2">
    <source>
        <dbReference type="EMBL" id="SCA82026.1"/>
    </source>
</evidence>
<dbReference type="InterPro" id="IPR008780">
    <property type="entry name" value="Plasmodium_Vir"/>
</dbReference>
<sequence length="426" mass="48931">MVKVEKDDFFEKLEEKYHFLNNFQLGKLYSSFILKDNAEESIKDLCGALSKKDSKPNCDLSSICSTVATLLAQLKTEFNEKARRSFSQECKYLNYWIYYNIKDSLQCNSIGSLYQLLNMVKSPYIPPDHSCDIKYFEITKEIFHTKKELFFHAEILHWIKDEYEFINNSEKDFYNKYLEECFNIYKRIICNNDSQKREDYKVELSNFRENYNGAITSLKQKHISISQEIKQLENESMCQIQSSKHPVGELQATTAQDGVTQDKVSGREGQEPGKNVPKPGTERLGLTKEFQATERVPEPVKLKEHEGQAGLAQAQVPGILDPRGPEDEASRGSMNEENNDDSPIRDMPNKVGTVGATLAGSSLFLLMMYKYTPLGSWISTKILGRNKLMDNLKKNNYELLLNDVGNHEASLNDTMYHVRYNSSTNN</sequence>